<evidence type="ECO:0000256" key="3">
    <source>
        <dbReference type="RuleBase" id="RU003694"/>
    </source>
</evidence>
<comment type="caution">
    <text evidence="6">The sequence shown here is derived from an EMBL/GenBank/DDBJ whole genome shotgun (WGS) entry which is preliminary data.</text>
</comment>
<dbReference type="RefSeq" id="WP_315877896.1">
    <property type="nucleotide sequence ID" value="NZ_JAWCTQ010000012.1"/>
</dbReference>
<dbReference type="PROSITE" id="PS52004">
    <property type="entry name" value="KS3_2"/>
    <property type="match status" value="2"/>
</dbReference>
<keyword evidence="7" id="KW-1185">Reference proteome</keyword>
<dbReference type="Pfam" id="PF00109">
    <property type="entry name" value="ketoacyl-synt"/>
    <property type="match status" value="2"/>
</dbReference>
<gene>
    <name evidence="6" type="ORF">RND61_12145</name>
</gene>
<dbReference type="InterPro" id="IPR020841">
    <property type="entry name" value="PKS_Beta-ketoAc_synthase_dom"/>
</dbReference>
<feature type="domain" description="Ketosynthase family 3 (KS3)" evidence="5">
    <location>
        <begin position="498"/>
        <end position="953"/>
    </location>
</feature>
<feature type="region of interest" description="Disordered" evidence="4">
    <location>
        <begin position="475"/>
        <end position="495"/>
    </location>
</feature>
<evidence type="ECO:0000256" key="1">
    <source>
        <dbReference type="ARBA" id="ARBA00022679"/>
    </source>
</evidence>
<dbReference type="Gene3D" id="3.40.47.10">
    <property type="match status" value="2"/>
</dbReference>
<protein>
    <submittedName>
        <fullName evidence="6">Beta-ketoacyl synthase N-terminal-like domain-containing protein</fullName>
    </submittedName>
</protein>
<evidence type="ECO:0000256" key="2">
    <source>
        <dbReference type="ARBA" id="ARBA00023268"/>
    </source>
</evidence>
<reference evidence="6 7" key="1">
    <citation type="submission" date="2023-09" db="EMBL/GenBank/DDBJ databases">
        <title>Streptomyces sp. nov.: A antagonism against Alternaria gaisen Producing Streptochlin, Isolated from Tamarix root soil.</title>
        <authorList>
            <person name="Chen Y."/>
        </authorList>
    </citation>
    <scope>NUCLEOTIDE SEQUENCE [LARGE SCALE GENOMIC DNA]</scope>
    <source>
        <strain evidence="6 7">TRM76323</strain>
    </source>
</reference>
<dbReference type="InterPro" id="IPR014030">
    <property type="entry name" value="Ketoacyl_synth_N"/>
</dbReference>
<evidence type="ECO:0000259" key="5">
    <source>
        <dbReference type="PROSITE" id="PS52004"/>
    </source>
</evidence>
<proteinExistence type="inferred from homology"/>
<comment type="similarity">
    <text evidence="3">Belongs to the thiolase-like superfamily. Beta-ketoacyl-ACP synthases family.</text>
</comment>
<dbReference type="SUPFAM" id="SSF53901">
    <property type="entry name" value="Thiolase-like"/>
    <property type="match status" value="3"/>
</dbReference>
<dbReference type="InterPro" id="IPR050091">
    <property type="entry name" value="PKS_NRPS_Biosynth_Enz"/>
</dbReference>
<feature type="region of interest" description="Disordered" evidence="4">
    <location>
        <begin position="1"/>
        <end position="21"/>
    </location>
</feature>
<dbReference type="SMART" id="SM00825">
    <property type="entry name" value="PKS_KS"/>
    <property type="match status" value="2"/>
</dbReference>
<evidence type="ECO:0000256" key="4">
    <source>
        <dbReference type="SAM" id="MobiDB-lite"/>
    </source>
</evidence>
<accession>A0ABU3QJB5</accession>
<evidence type="ECO:0000313" key="6">
    <source>
        <dbReference type="EMBL" id="MDT9682816.1"/>
    </source>
</evidence>
<dbReference type="Pfam" id="PF02801">
    <property type="entry name" value="Ketoacyl-synt_C"/>
    <property type="match status" value="2"/>
</dbReference>
<dbReference type="EMBL" id="JAWCTQ010000012">
    <property type="protein sequence ID" value="MDT9682816.1"/>
    <property type="molecule type" value="Genomic_DNA"/>
</dbReference>
<keyword evidence="1 3" id="KW-0808">Transferase</keyword>
<dbReference type="Proteomes" id="UP001250181">
    <property type="component" value="Unassembled WGS sequence"/>
</dbReference>
<feature type="domain" description="Ketosynthase family 3 (KS3)" evidence="5">
    <location>
        <begin position="18"/>
        <end position="473"/>
    </location>
</feature>
<dbReference type="InterPro" id="IPR014031">
    <property type="entry name" value="Ketoacyl_synth_C"/>
</dbReference>
<name>A0ABU3QJB5_9ACTN</name>
<keyword evidence="2" id="KW-0511">Multifunctional enzyme</keyword>
<dbReference type="CDD" id="cd00833">
    <property type="entry name" value="PKS"/>
    <property type="match status" value="2"/>
</dbReference>
<organism evidence="6 7">
    <name type="scientific">Streptomyces tamarix</name>
    <dbReference type="NCBI Taxonomy" id="3078565"/>
    <lineage>
        <taxon>Bacteria</taxon>
        <taxon>Bacillati</taxon>
        <taxon>Actinomycetota</taxon>
        <taxon>Actinomycetes</taxon>
        <taxon>Kitasatosporales</taxon>
        <taxon>Streptomycetaceae</taxon>
        <taxon>Streptomyces</taxon>
    </lineage>
</organism>
<feature type="compositionally biased region" description="Basic and acidic residues" evidence="4">
    <location>
        <begin position="1"/>
        <end position="10"/>
    </location>
</feature>
<dbReference type="InterPro" id="IPR016039">
    <property type="entry name" value="Thiolase-like"/>
</dbReference>
<sequence length="958" mass="101041">MAQTKARENPSDSGPDPSEPVAVVGISAVYPSAQSTEDYWDLIRETPPQCACEGPGFPEDPLRNHRGKRVPDGSCAGSGLDGLDVDPARFGIPPAQARSMARMQILMLEAARRCMEDAGRTDRALPDERTDVVVGTCLGFDRHYANALRVEGVRYADELVRGCAAAGREPAGQMVQEARGALLRHFGGSAHDRVGEMASTIPARIATAFGLHGRAVVCEAADATSFVVLAHAITCLRDGGSDAALVVTGQRRESGFLPHALRTKGLLDPCSSPFSARGRGFAPGEGVGALLLKRLSSALRDGDRVYATIRSCVLRQDARPGPFRRTASVEHWEETLRAAYRAASIPADSVQYLECAGCGAAHETEAEVAGAGGVLGRSAGRPVVVGSARDRLGHTLANAGLASVSKVALALYHRTLPPYWSHGRTPEIDFRGTPFRVPRRAEEWPADDRGTPRRAAVNGSSVTGVLCHLVMEEHRRDETRPVAPSSLPPRRKRTAGGAEPIAVLAHGGYFAGAADADAFWRTTLSGRDGIGPAPEALLNRELYHAPGKLSLTHTYTDRVAPVAVPTAPPPGLDIDPRRYAELDGAQRTVLAVAGELFSRYDTSALGGPGLIAVGSNLSLRRERRANSALAVEEVESAVAGLPFLADLPEDERKALREKVREDFAALDGLWSPTLLDSSLASGGAALVAHEFGLEAVPLAVEAACASSLAALDVAIGALRRNAVDYAVAGGVELPCNVLDLVLCSSLRLLSHDRIRPFDAAADGFTPGDGCALFLLKRYADARRAGDRILGVIRGIGASSDARSLIAPDAAGQSTAMRRAFEQVDFAPEAVDYLEAHGTGTELGDRTEIAAVTEVYAAPGRRPLAIGSAKSFFGHTFAAAGSAGLLRALHAVRTATLPPNAGLRTVNPALDLAAIPATVSCEASPWPAVPGRPRRAAVSSFGTGGINYHLLVEEHREER</sequence>
<evidence type="ECO:0000313" key="7">
    <source>
        <dbReference type="Proteomes" id="UP001250181"/>
    </source>
</evidence>
<dbReference type="PANTHER" id="PTHR43775">
    <property type="entry name" value="FATTY ACID SYNTHASE"/>
    <property type="match status" value="1"/>
</dbReference>
<dbReference type="PANTHER" id="PTHR43775:SF51">
    <property type="entry name" value="INACTIVE PHENOLPHTHIOCEROL SYNTHESIS POLYKETIDE SYNTHASE TYPE I PKS1-RELATED"/>
    <property type="match status" value="1"/>
</dbReference>